<dbReference type="PROSITE" id="PS51166">
    <property type="entry name" value="CBM20"/>
    <property type="match status" value="1"/>
</dbReference>
<dbReference type="Pfam" id="PF00686">
    <property type="entry name" value="CBM_20"/>
    <property type="match status" value="1"/>
</dbReference>
<dbReference type="InterPro" id="IPR002044">
    <property type="entry name" value="CBM20"/>
</dbReference>
<protein>
    <recommendedName>
        <fullName evidence="4">CBM20 domain-containing protein</fullName>
    </recommendedName>
</protein>
<evidence type="ECO:0000256" key="3">
    <source>
        <dbReference type="SAM" id="SignalP"/>
    </source>
</evidence>
<evidence type="ECO:0000256" key="2">
    <source>
        <dbReference type="ARBA" id="ARBA00023326"/>
    </source>
</evidence>
<keyword evidence="3" id="KW-0732">Signal</keyword>
<feature type="signal peptide" evidence="3">
    <location>
        <begin position="1"/>
        <end position="18"/>
    </location>
</feature>
<comment type="caution">
    <text evidence="5">The sequence shown here is derived from an EMBL/GenBank/DDBJ whole genome shotgun (WGS) entry which is preliminary data.</text>
</comment>
<feature type="chain" id="PRO_5043028527" description="CBM20 domain-containing protein" evidence="3">
    <location>
        <begin position="19"/>
        <end position="258"/>
    </location>
</feature>
<sequence>MKSNYAITLLASTTAVAAESWTVSKISTKQPNGNPDGQTNYYNIGSEITGASGCTSESAYCWAFWGDNGAGSGNAYSVYAPTGWTQCAHNSTDLYDFTSNYAFKISSPFSIGNFDITFQNNYTACSGVSYEAESVPYHVTNSTSAFICEINPGENPNYQVHASGTCTTPANSTAIEISVGQASELPDTPGCSSVNYTFPVTETTVWGDNVFVSGNISALGNWDPYNALALIAAGYEDVSPLWQGGFLDVAPGTAFEYK</sequence>
<organism evidence="5 6">
    <name type="scientific">Elasticomyces elasticus</name>
    <dbReference type="NCBI Taxonomy" id="574655"/>
    <lineage>
        <taxon>Eukaryota</taxon>
        <taxon>Fungi</taxon>
        <taxon>Dikarya</taxon>
        <taxon>Ascomycota</taxon>
        <taxon>Pezizomycotina</taxon>
        <taxon>Dothideomycetes</taxon>
        <taxon>Dothideomycetidae</taxon>
        <taxon>Mycosphaerellales</taxon>
        <taxon>Teratosphaeriaceae</taxon>
        <taxon>Elasticomyces</taxon>
    </lineage>
</organism>
<evidence type="ECO:0000313" key="5">
    <source>
        <dbReference type="EMBL" id="KAK5692071.1"/>
    </source>
</evidence>
<keyword evidence="1" id="KW-0119">Carbohydrate metabolism</keyword>
<dbReference type="AlphaFoldDB" id="A0AAN7VZH3"/>
<accession>A0AAN7VZH3</accession>
<reference evidence="5" key="1">
    <citation type="submission" date="2023-08" db="EMBL/GenBank/DDBJ databases">
        <title>Black Yeasts Isolated from many extreme environments.</title>
        <authorList>
            <person name="Coleine C."/>
            <person name="Stajich J.E."/>
            <person name="Selbmann L."/>
        </authorList>
    </citation>
    <scope>NUCLEOTIDE SEQUENCE</scope>
    <source>
        <strain evidence="5">CCFEE 5810</strain>
    </source>
</reference>
<evidence type="ECO:0000313" key="6">
    <source>
        <dbReference type="Proteomes" id="UP001310594"/>
    </source>
</evidence>
<dbReference type="InterPro" id="IPR013784">
    <property type="entry name" value="Carb-bd-like_fold"/>
</dbReference>
<dbReference type="Proteomes" id="UP001310594">
    <property type="component" value="Unassembled WGS sequence"/>
</dbReference>
<dbReference type="GO" id="GO:2001070">
    <property type="term" value="F:starch binding"/>
    <property type="evidence" value="ECO:0007669"/>
    <property type="project" value="InterPro"/>
</dbReference>
<dbReference type="Gene3D" id="2.60.40.10">
    <property type="entry name" value="Immunoglobulins"/>
    <property type="match status" value="1"/>
</dbReference>
<dbReference type="EMBL" id="JAVRQU010000020">
    <property type="protein sequence ID" value="KAK5692071.1"/>
    <property type="molecule type" value="Genomic_DNA"/>
</dbReference>
<dbReference type="SUPFAM" id="SSF49452">
    <property type="entry name" value="Starch-binding domain-like"/>
    <property type="match status" value="1"/>
</dbReference>
<evidence type="ECO:0000256" key="1">
    <source>
        <dbReference type="ARBA" id="ARBA00023277"/>
    </source>
</evidence>
<proteinExistence type="predicted"/>
<feature type="domain" description="CBM20" evidence="4">
    <location>
        <begin position="188"/>
        <end position="258"/>
    </location>
</feature>
<dbReference type="InterPro" id="IPR013783">
    <property type="entry name" value="Ig-like_fold"/>
</dbReference>
<keyword evidence="2" id="KW-0624">Polysaccharide degradation</keyword>
<dbReference type="GO" id="GO:0000272">
    <property type="term" value="P:polysaccharide catabolic process"/>
    <property type="evidence" value="ECO:0007669"/>
    <property type="project" value="UniProtKB-KW"/>
</dbReference>
<evidence type="ECO:0000259" key="4">
    <source>
        <dbReference type="PROSITE" id="PS51166"/>
    </source>
</evidence>
<name>A0AAN7VZH3_9PEZI</name>
<gene>
    <name evidence="5" type="ORF">LTR97_011244</name>
</gene>